<reference evidence="6" key="1">
    <citation type="submission" date="2025-08" db="UniProtKB">
        <authorList>
            <consortium name="RefSeq"/>
        </authorList>
    </citation>
    <scope>IDENTIFICATION</scope>
</reference>
<protein>
    <submittedName>
        <fullName evidence="6">NDR1/HIN1-Like protein 3</fullName>
    </submittedName>
</protein>
<evidence type="ECO:0000313" key="5">
    <source>
        <dbReference type="Proteomes" id="UP000189703"/>
    </source>
</evidence>
<gene>
    <name evidence="6" type="primary">LOC104591528</name>
</gene>
<evidence type="ECO:0000256" key="4">
    <source>
        <dbReference type="ARBA" id="ARBA00023136"/>
    </source>
</evidence>
<dbReference type="Pfam" id="PF03168">
    <property type="entry name" value="LEA_2"/>
    <property type="match status" value="1"/>
</dbReference>
<dbReference type="PANTHER" id="PTHR31234:SF42">
    <property type="entry name" value="LATE EMBRYOGENESIS ABUNDANT (LEA) HYDROXYPROLINE-RICH GLYCOPROTEIN FAMILY"/>
    <property type="match status" value="1"/>
</dbReference>
<keyword evidence="2" id="KW-0812">Transmembrane</keyword>
<dbReference type="FunCoup" id="A0A1U7ZLC5">
    <property type="interactions" value="895"/>
</dbReference>
<evidence type="ECO:0000256" key="3">
    <source>
        <dbReference type="ARBA" id="ARBA00022989"/>
    </source>
</evidence>
<sequence length="229" mass="26435">MSPNSSPHPQHHENNPYFQQQPQHDPNYYPMHGLKVPQPRRTKPITWFTAIFCAILWMIIILGGLMVLIVYLVYRPRSPRFDISSATLNAAYIDMGYLLNADLTILANFTNPNRKIDVDFHYMVIDLYYGETQIATQAIDPFSATRAESKLLDVHMVSSQVRLPSGDSGQLKQQMEENRVVLDVRGLFRTRSNFGTIFHYSYWLYSRCTIVLNGPPTGILQSHRCRTKR</sequence>
<keyword evidence="4" id="KW-0472">Membrane</keyword>
<evidence type="ECO:0000256" key="2">
    <source>
        <dbReference type="ARBA" id="ARBA00022692"/>
    </source>
</evidence>
<keyword evidence="5" id="KW-1185">Reference proteome</keyword>
<name>A0A1U7ZLC5_NELNU</name>
<dbReference type="KEGG" id="nnu:104591528"/>
<evidence type="ECO:0000313" key="6">
    <source>
        <dbReference type="RefSeq" id="XP_010248691.1"/>
    </source>
</evidence>
<dbReference type="GO" id="GO:0098542">
    <property type="term" value="P:defense response to other organism"/>
    <property type="evidence" value="ECO:0007669"/>
    <property type="project" value="InterPro"/>
</dbReference>
<keyword evidence="3" id="KW-1133">Transmembrane helix</keyword>
<dbReference type="AlphaFoldDB" id="A0A1U7ZLC5"/>
<dbReference type="Proteomes" id="UP000189703">
    <property type="component" value="Unplaced"/>
</dbReference>
<dbReference type="OrthoDB" id="1924574at2759"/>
<dbReference type="InterPro" id="IPR004864">
    <property type="entry name" value="LEA_2"/>
</dbReference>
<dbReference type="PANTHER" id="PTHR31234">
    <property type="entry name" value="LATE EMBRYOGENESIS ABUNDANT (LEA) HYDROXYPROLINE-RICH GLYCOPROTEIN FAMILY"/>
    <property type="match status" value="1"/>
</dbReference>
<dbReference type="eggNOG" id="ENOG502RXZI">
    <property type="taxonomic scope" value="Eukaryota"/>
</dbReference>
<evidence type="ECO:0000256" key="1">
    <source>
        <dbReference type="ARBA" id="ARBA00004167"/>
    </source>
</evidence>
<dbReference type="OMA" id="TICQIEM"/>
<dbReference type="InterPro" id="IPR044839">
    <property type="entry name" value="NDR1-like"/>
</dbReference>
<comment type="subcellular location">
    <subcellularLocation>
        <location evidence="1">Membrane</location>
        <topology evidence="1">Single-pass membrane protein</topology>
    </subcellularLocation>
</comment>
<organism evidence="5 6">
    <name type="scientific">Nelumbo nucifera</name>
    <name type="common">Sacred lotus</name>
    <dbReference type="NCBI Taxonomy" id="4432"/>
    <lineage>
        <taxon>Eukaryota</taxon>
        <taxon>Viridiplantae</taxon>
        <taxon>Streptophyta</taxon>
        <taxon>Embryophyta</taxon>
        <taxon>Tracheophyta</taxon>
        <taxon>Spermatophyta</taxon>
        <taxon>Magnoliopsida</taxon>
        <taxon>Proteales</taxon>
        <taxon>Nelumbonaceae</taxon>
        <taxon>Nelumbo</taxon>
    </lineage>
</organism>
<accession>A0A1U7ZLC5</accession>
<dbReference type="RefSeq" id="XP_010248691.1">
    <property type="nucleotide sequence ID" value="XM_010250389.2"/>
</dbReference>
<dbReference type="GeneID" id="104591528"/>
<dbReference type="GO" id="GO:0016020">
    <property type="term" value="C:membrane"/>
    <property type="evidence" value="ECO:0007669"/>
    <property type="project" value="UniProtKB-SubCell"/>
</dbReference>
<proteinExistence type="predicted"/>